<sequence>MMLLDRTIQPKVRDIEHLAVQMPRRSVMPNGVLLNVLDSGDNEVVRIDLLMEGGRWQQSQPLQALFTNRMLREGTLRYGALEIAEKLDYYGAWLELSSASEYAYITLYSLNKYLPQTLEILESIVKEPVFPEKELGIIIDNNIQQFMVNSSKVDFLAHRALMKAVYGEAHPCGRLVQKEDYNRINPAVLREFYDRHYHSRNCTIYVSGKVSDDCVRRIEDLFGREAFGKDFRKPERRDFIPVSSADKRIFVEYADAMQSAVRMGMLSLERNHPDYLKTRVMVTLFGGYFGSRLMSNIREEKGYTYGISAGIVPYPGKGMLVVNTETANEFAEPLIREVYHEIDCLQNDLVPEEELSMVKNYMLGEMCRSYESAFSLADAWMFVQVSGFGDTHFEDALNAVKDITPEEIRELAGRHLCKEKLKEVISGKKMS</sequence>
<reference evidence="4 6" key="3">
    <citation type="submission" date="2018-08" db="EMBL/GenBank/DDBJ databases">
        <title>A genome reference for cultivated species of the human gut microbiota.</title>
        <authorList>
            <person name="Zou Y."/>
            <person name="Xue W."/>
            <person name="Luo G."/>
        </authorList>
    </citation>
    <scope>NUCLEOTIDE SEQUENCE [LARGE SCALE GENOMIC DNA]</scope>
    <source>
        <strain evidence="4 6">AF14-27</strain>
    </source>
</reference>
<dbReference type="InterPro" id="IPR050361">
    <property type="entry name" value="MPP/UQCRC_Complex"/>
</dbReference>
<dbReference type="AlphaFoldDB" id="A0A1Y3YTN3"/>
<evidence type="ECO:0000313" key="5">
    <source>
        <dbReference type="Proteomes" id="UP000195386"/>
    </source>
</evidence>
<feature type="domain" description="Peptidase M16 N-terminal" evidence="1">
    <location>
        <begin position="64"/>
        <end position="167"/>
    </location>
</feature>
<dbReference type="Gene3D" id="3.30.830.10">
    <property type="entry name" value="Metalloenzyme, LuxS/M16 peptidase-like"/>
    <property type="match status" value="2"/>
</dbReference>
<evidence type="ECO:0000313" key="4">
    <source>
        <dbReference type="EMBL" id="RGV51046.1"/>
    </source>
</evidence>
<evidence type="ECO:0000259" key="1">
    <source>
        <dbReference type="Pfam" id="PF00675"/>
    </source>
</evidence>
<name>A0A1Y3YTN3_9BACE</name>
<evidence type="ECO:0000259" key="2">
    <source>
        <dbReference type="Pfam" id="PF05193"/>
    </source>
</evidence>
<dbReference type="RefSeq" id="WP_022218756.1">
    <property type="nucleotide sequence ID" value="NZ_CAMMFP010000011.1"/>
</dbReference>
<dbReference type="InterPro" id="IPR011765">
    <property type="entry name" value="Pept_M16_N"/>
</dbReference>
<dbReference type="EMBL" id="QRZG01000026">
    <property type="protein sequence ID" value="RGV51046.1"/>
    <property type="molecule type" value="Genomic_DNA"/>
</dbReference>
<dbReference type="EMBL" id="NFII01000006">
    <property type="protein sequence ID" value="OUO01205.1"/>
    <property type="molecule type" value="Genomic_DNA"/>
</dbReference>
<protein>
    <submittedName>
        <fullName evidence="4">Insulinase family protein</fullName>
    </submittedName>
    <submittedName>
        <fullName evidence="3">Peptidase M16</fullName>
    </submittedName>
</protein>
<dbReference type="Pfam" id="PF00675">
    <property type="entry name" value="Peptidase_M16"/>
    <property type="match status" value="1"/>
</dbReference>
<reference evidence="5" key="1">
    <citation type="submission" date="2017-04" db="EMBL/GenBank/DDBJ databases">
        <title>Function of individual gut microbiota members based on whole genome sequencing of pure cultures obtained from chicken caecum.</title>
        <authorList>
            <person name="Medvecky M."/>
            <person name="Cejkova D."/>
            <person name="Polansky O."/>
            <person name="Karasova D."/>
            <person name="Kubasova T."/>
            <person name="Cizek A."/>
            <person name="Rychlik I."/>
        </authorList>
    </citation>
    <scope>NUCLEOTIDE SEQUENCE [LARGE SCALE GENOMIC DNA]</scope>
    <source>
        <strain evidence="5">An43</strain>
    </source>
</reference>
<feature type="domain" description="Peptidase M16 C-terminal" evidence="2">
    <location>
        <begin position="184"/>
        <end position="360"/>
    </location>
</feature>
<dbReference type="GeneID" id="61677094"/>
<evidence type="ECO:0000313" key="6">
    <source>
        <dbReference type="Proteomes" id="UP000284366"/>
    </source>
</evidence>
<organism evidence="3 5">
    <name type="scientific">Bacteroides clarus</name>
    <dbReference type="NCBI Taxonomy" id="626929"/>
    <lineage>
        <taxon>Bacteria</taxon>
        <taxon>Pseudomonadati</taxon>
        <taxon>Bacteroidota</taxon>
        <taxon>Bacteroidia</taxon>
        <taxon>Bacteroidales</taxon>
        <taxon>Bacteroidaceae</taxon>
        <taxon>Bacteroides</taxon>
    </lineage>
</organism>
<proteinExistence type="predicted"/>
<dbReference type="InterPro" id="IPR011249">
    <property type="entry name" value="Metalloenz_LuxS/M16"/>
</dbReference>
<dbReference type="Pfam" id="PF05193">
    <property type="entry name" value="Peptidase_M16_C"/>
    <property type="match status" value="1"/>
</dbReference>
<dbReference type="SUPFAM" id="SSF63411">
    <property type="entry name" value="LuxS/MPP-like metallohydrolase"/>
    <property type="match status" value="2"/>
</dbReference>
<reference evidence="3" key="2">
    <citation type="journal article" date="2018" name="BMC Genomics">
        <title>Whole genome sequencing and function prediction of 133 gut anaerobes isolated from chicken caecum in pure cultures.</title>
        <authorList>
            <person name="Medvecky M."/>
            <person name="Cejkova D."/>
            <person name="Polansky O."/>
            <person name="Karasova D."/>
            <person name="Kubasova T."/>
            <person name="Cizek A."/>
            <person name="Rychlik I."/>
        </authorList>
    </citation>
    <scope>NUCLEOTIDE SEQUENCE</scope>
    <source>
        <strain evidence="3">An43</strain>
    </source>
</reference>
<dbReference type="PANTHER" id="PTHR11851">
    <property type="entry name" value="METALLOPROTEASE"/>
    <property type="match status" value="1"/>
</dbReference>
<dbReference type="Proteomes" id="UP000195386">
    <property type="component" value="Unassembled WGS sequence"/>
</dbReference>
<comment type="caution">
    <text evidence="3">The sequence shown here is derived from an EMBL/GenBank/DDBJ whole genome shotgun (WGS) entry which is preliminary data.</text>
</comment>
<dbReference type="GO" id="GO:0046872">
    <property type="term" value="F:metal ion binding"/>
    <property type="evidence" value="ECO:0007669"/>
    <property type="project" value="InterPro"/>
</dbReference>
<dbReference type="PANTHER" id="PTHR11851:SF224">
    <property type="entry name" value="PROCESSING PROTEASE"/>
    <property type="match status" value="1"/>
</dbReference>
<gene>
    <name evidence="3" type="ORF">B5F97_08505</name>
    <name evidence="4" type="ORF">DWW09_13960</name>
</gene>
<dbReference type="Proteomes" id="UP000284366">
    <property type="component" value="Unassembled WGS sequence"/>
</dbReference>
<accession>A0A1Y3YTN3</accession>
<dbReference type="InterPro" id="IPR007863">
    <property type="entry name" value="Peptidase_M16_C"/>
</dbReference>
<evidence type="ECO:0000313" key="3">
    <source>
        <dbReference type="EMBL" id="OUO01205.1"/>
    </source>
</evidence>